<dbReference type="PROSITE" id="PS50013">
    <property type="entry name" value="CHROMO_2"/>
    <property type="match status" value="1"/>
</dbReference>
<evidence type="ECO:0000313" key="5">
    <source>
        <dbReference type="RefSeq" id="XP_036355261.1"/>
    </source>
</evidence>
<dbReference type="InterPro" id="IPR008251">
    <property type="entry name" value="Chromo_shadow_dom"/>
</dbReference>
<evidence type="ECO:0000256" key="1">
    <source>
        <dbReference type="ARBA" id="ARBA00004123"/>
    </source>
</evidence>
<evidence type="ECO:0000313" key="4">
    <source>
        <dbReference type="Proteomes" id="UP000515154"/>
    </source>
</evidence>
<keyword evidence="4" id="KW-1185">Reference proteome</keyword>
<dbReference type="KEGG" id="osn:115229876"/>
<organism evidence="4 5">
    <name type="scientific">Octopus sinensis</name>
    <name type="common">East Asian common octopus</name>
    <dbReference type="NCBI Taxonomy" id="2607531"/>
    <lineage>
        <taxon>Eukaryota</taxon>
        <taxon>Metazoa</taxon>
        <taxon>Spiralia</taxon>
        <taxon>Lophotrochozoa</taxon>
        <taxon>Mollusca</taxon>
        <taxon>Cephalopoda</taxon>
        <taxon>Coleoidea</taxon>
        <taxon>Octopodiformes</taxon>
        <taxon>Octopoda</taxon>
        <taxon>Incirrata</taxon>
        <taxon>Octopodidae</taxon>
        <taxon>Octopus</taxon>
    </lineage>
</organism>
<dbReference type="RefSeq" id="XP_036355261.1">
    <property type="nucleotide sequence ID" value="XM_036499368.1"/>
</dbReference>
<name>A0A7E6EI28_9MOLL</name>
<keyword evidence="2" id="KW-0539">Nucleus</keyword>
<dbReference type="InterPro" id="IPR000953">
    <property type="entry name" value="Chromo/chromo_shadow_dom"/>
</dbReference>
<proteinExistence type="predicted"/>
<dbReference type="Gene3D" id="2.40.50.40">
    <property type="match status" value="2"/>
</dbReference>
<dbReference type="AlphaFoldDB" id="A0A7E6EI28"/>
<feature type="domain" description="Chromo" evidence="3">
    <location>
        <begin position="7"/>
        <end position="86"/>
    </location>
</feature>
<dbReference type="Proteomes" id="UP000515154">
    <property type="component" value="Unplaced"/>
</dbReference>
<dbReference type="InterPro" id="IPR016197">
    <property type="entry name" value="Chromo-like_dom_sf"/>
</dbReference>
<gene>
    <name evidence="5" type="primary">LOC115229876</name>
</gene>
<dbReference type="Pfam" id="PF01393">
    <property type="entry name" value="Chromo_shadow"/>
    <property type="match status" value="1"/>
</dbReference>
<dbReference type="SUPFAM" id="SSF54160">
    <property type="entry name" value="Chromo domain-like"/>
    <property type="match status" value="2"/>
</dbReference>
<accession>A0A7E6EI28</accession>
<comment type="subcellular location">
    <subcellularLocation>
        <location evidence="1">Nucleus</location>
    </subcellularLocation>
</comment>
<dbReference type="GO" id="GO:0005634">
    <property type="term" value="C:nucleus"/>
    <property type="evidence" value="ECO:0007669"/>
    <property type="project" value="UniProtKB-SubCell"/>
</dbReference>
<sequence>MSPTDTFEVESIKDKKVVNGITHYLVKWKGLPRYSAMSFQRQKHVGGGMWKSSTPLYDLIPVSVANARCPQTVISFYESRLGYYCQ</sequence>
<evidence type="ECO:0000256" key="2">
    <source>
        <dbReference type="ARBA" id="ARBA00023242"/>
    </source>
</evidence>
<protein>
    <submittedName>
        <fullName evidence="5">Uncharacterized protein LOC115229876</fullName>
    </submittedName>
</protein>
<dbReference type="InterPro" id="IPR023780">
    <property type="entry name" value="Chromo_domain"/>
</dbReference>
<reference evidence="5" key="1">
    <citation type="submission" date="2025-08" db="UniProtKB">
        <authorList>
            <consortium name="RefSeq"/>
        </authorList>
    </citation>
    <scope>IDENTIFICATION</scope>
</reference>
<dbReference type="CDD" id="cd00034">
    <property type="entry name" value="CSD"/>
    <property type="match status" value="1"/>
</dbReference>
<dbReference type="Pfam" id="PF00385">
    <property type="entry name" value="Chromo"/>
    <property type="match status" value="1"/>
</dbReference>
<evidence type="ECO:0000259" key="3">
    <source>
        <dbReference type="PROSITE" id="PS50013"/>
    </source>
</evidence>